<dbReference type="Proteomes" id="UP001232148">
    <property type="component" value="Unassembled WGS sequence"/>
</dbReference>
<feature type="region of interest" description="Disordered" evidence="1">
    <location>
        <begin position="1"/>
        <end position="24"/>
    </location>
</feature>
<keyword evidence="3" id="KW-1185">Reference proteome</keyword>
<gene>
    <name evidence="2" type="ORF">LX32DRAFT_693822</name>
</gene>
<name>A0AAD9M4H0_9PEZI</name>
<evidence type="ECO:0000313" key="3">
    <source>
        <dbReference type="Proteomes" id="UP001232148"/>
    </source>
</evidence>
<accession>A0AAD9M4H0</accession>
<dbReference type="InterPro" id="IPR038883">
    <property type="entry name" value="AN11006-like"/>
</dbReference>
<dbReference type="PANTHER" id="PTHR42085">
    <property type="entry name" value="F-BOX DOMAIN-CONTAINING PROTEIN"/>
    <property type="match status" value="1"/>
</dbReference>
<dbReference type="PANTHER" id="PTHR42085:SF1">
    <property type="entry name" value="F-BOX DOMAIN-CONTAINING PROTEIN"/>
    <property type="match status" value="1"/>
</dbReference>
<feature type="compositionally biased region" description="Polar residues" evidence="1">
    <location>
        <begin position="1"/>
        <end position="18"/>
    </location>
</feature>
<proteinExistence type="predicted"/>
<reference evidence="2" key="1">
    <citation type="submission" date="2021-06" db="EMBL/GenBank/DDBJ databases">
        <title>Comparative genomics, transcriptomics and evolutionary studies reveal genomic signatures of adaptation to plant cell wall in hemibiotrophic fungi.</title>
        <authorList>
            <consortium name="DOE Joint Genome Institute"/>
            <person name="Baroncelli R."/>
            <person name="Diaz J.F."/>
            <person name="Benocci T."/>
            <person name="Peng M."/>
            <person name="Battaglia E."/>
            <person name="Haridas S."/>
            <person name="Andreopoulos W."/>
            <person name="Labutti K."/>
            <person name="Pangilinan J."/>
            <person name="Floch G.L."/>
            <person name="Makela M.R."/>
            <person name="Henrissat B."/>
            <person name="Grigoriev I.V."/>
            <person name="Crouch J.A."/>
            <person name="De Vries R.P."/>
            <person name="Sukno S.A."/>
            <person name="Thon M.R."/>
        </authorList>
    </citation>
    <scope>NUCLEOTIDE SEQUENCE</scope>
    <source>
        <strain evidence="2">MAFF235873</strain>
    </source>
</reference>
<dbReference type="AlphaFoldDB" id="A0AAD9M4H0"/>
<evidence type="ECO:0000313" key="2">
    <source>
        <dbReference type="EMBL" id="KAK2028680.1"/>
    </source>
</evidence>
<organism evidence="2 3">
    <name type="scientific">Colletotrichum zoysiae</name>
    <dbReference type="NCBI Taxonomy" id="1216348"/>
    <lineage>
        <taxon>Eukaryota</taxon>
        <taxon>Fungi</taxon>
        <taxon>Dikarya</taxon>
        <taxon>Ascomycota</taxon>
        <taxon>Pezizomycotina</taxon>
        <taxon>Sordariomycetes</taxon>
        <taxon>Hypocreomycetidae</taxon>
        <taxon>Glomerellales</taxon>
        <taxon>Glomerellaceae</taxon>
        <taxon>Colletotrichum</taxon>
        <taxon>Colletotrichum graminicola species complex</taxon>
    </lineage>
</organism>
<dbReference type="EMBL" id="MU842874">
    <property type="protein sequence ID" value="KAK2028680.1"/>
    <property type="molecule type" value="Genomic_DNA"/>
</dbReference>
<protein>
    <submittedName>
        <fullName evidence="2">Uncharacterized protein</fullName>
    </submittedName>
</protein>
<comment type="caution">
    <text evidence="2">The sequence shown here is derived from an EMBL/GenBank/DDBJ whole genome shotgun (WGS) entry which is preliminary data.</text>
</comment>
<sequence length="381" mass="43990">MASPSNTAPFSAPPSSIDVTGFDPQPESPLFSVLPGEVRNQIFELALIQHDDDDDDEASAYPKDSYWYRPGFRGPRRSSSSLLRTCKLAYSECKQVFLREQEFAFWFDRGPEGRTGSDSCELFFLGLTEEQSRDLRRVRFFTQMFWLEGGDNLAFLFSMPLFRPESLTVTVRYSDWWHWEMDAPLRMGEDWLRGFRGPPGLRELRVEYETLAGKRDEMMRIVERNKKWKLAVGGRRGAGRDEDGAEVDVWDEDEGGYLSAEGTALEEWRWTGASRLGGRAWLHHGEGDTVEYVVVTDTWKFVEGAMSEGDRARRFEQRLDRKRSIYRAMDDGNASGPRETDLHTRIAQRKLDLTRRADRHRRTRGESSPHVQARLLSMALH</sequence>
<evidence type="ECO:0000256" key="1">
    <source>
        <dbReference type="SAM" id="MobiDB-lite"/>
    </source>
</evidence>